<protein>
    <submittedName>
        <fullName evidence="6">Uncharacterized protein</fullName>
    </submittedName>
</protein>
<evidence type="ECO:0000256" key="3">
    <source>
        <dbReference type="ARBA" id="ARBA00022989"/>
    </source>
</evidence>
<evidence type="ECO:0000313" key="6">
    <source>
        <dbReference type="EMBL" id="KAG9350650.1"/>
    </source>
</evidence>
<dbReference type="Proteomes" id="UP000824540">
    <property type="component" value="Unassembled WGS sequence"/>
</dbReference>
<sequence>MAPLMRGWQQMAQMAQQPPSIGFQGLCGCWFGKVKLAPVYHSQQGADGPQVLAFFFSGETPDQVCGVGEKAVTLGVDDYLRKLASSSVKTDTSLETGKTATLTIYLWTSAIFAGKLALSSGVPATLSDAIIPNHLEVRVACGECVCLNLANLSVHPTIHTVCKFCRRAPWRMSDVPTLDYELLSSGPLLSGGPTSLPMVGDAEQKTAFAFVGLLLLFLVFLLVRCFRILLDPYSRMPASSWTDHKEGLERGQFDYAL</sequence>
<dbReference type="EMBL" id="JAFBMS010000007">
    <property type="protein sequence ID" value="KAG9350650.1"/>
    <property type="molecule type" value="Genomic_DNA"/>
</dbReference>
<comment type="caution">
    <text evidence="6">The sequence shown here is derived from an EMBL/GenBank/DDBJ whole genome shotgun (WGS) entry which is preliminary data.</text>
</comment>
<feature type="transmembrane region" description="Helical" evidence="5">
    <location>
        <begin position="207"/>
        <end position="226"/>
    </location>
</feature>
<gene>
    <name evidence="6" type="ORF">JZ751_024539</name>
</gene>
<keyword evidence="3 5" id="KW-1133">Transmembrane helix</keyword>
<dbReference type="OrthoDB" id="9883985at2759"/>
<organism evidence="6 7">
    <name type="scientific">Albula glossodonta</name>
    <name type="common">roundjaw bonefish</name>
    <dbReference type="NCBI Taxonomy" id="121402"/>
    <lineage>
        <taxon>Eukaryota</taxon>
        <taxon>Metazoa</taxon>
        <taxon>Chordata</taxon>
        <taxon>Craniata</taxon>
        <taxon>Vertebrata</taxon>
        <taxon>Euteleostomi</taxon>
        <taxon>Actinopterygii</taxon>
        <taxon>Neopterygii</taxon>
        <taxon>Teleostei</taxon>
        <taxon>Albuliformes</taxon>
        <taxon>Albulidae</taxon>
        <taxon>Albula</taxon>
    </lineage>
</organism>
<evidence type="ECO:0000256" key="4">
    <source>
        <dbReference type="ARBA" id="ARBA00023136"/>
    </source>
</evidence>
<dbReference type="PANTHER" id="PTHR16736">
    <property type="entry name" value="CORTEXIN-1-RELATED"/>
    <property type="match status" value="1"/>
</dbReference>
<dbReference type="PROSITE" id="PS51257">
    <property type="entry name" value="PROKAR_LIPOPROTEIN"/>
    <property type="match status" value="1"/>
</dbReference>
<keyword evidence="2 5" id="KW-0812">Transmembrane</keyword>
<dbReference type="InterPro" id="IPR020066">
    <property type="entry name" value="Cortexin"/>
</dbReference>
<dbReference type="GO" id="GO:0016020">
    <property type="term" value="C:membrane"/>
    <property type="evidence" value="ECO:0007669"/>
    <property type="project" value="UniProtKB-SubCell"/>
</dbReference>
<evidence type="ECO:0000256" key="2">
    <source>
        <dbReference type="ARBA" id="ARBA00022692"/>
    </source>
</evidence>
<feature type="non-terminal residue" evidence="6">
    <location>
        <position position="257"/>
    </location>
</feature>
<accession>A0A8T2PEX2</accession>
<keyword evidence="7" id="KW-1185">Reference proteome</keyword>
<evidence type="ECO:0000313" key="7">
    <source>
        <dbReference type="Proteomes" id="UP000824540"/>
    </source>
</evidence>
<evidence type="ECO:0000256" key="1">
    <source>
        <dbReference type="ARBA" id="ARBA00004167"/>
    </source>
</evidence>
<name>A0A8T2PEX2_9TELE</name>
<dbReference type="Pfam" id="PF11057">
    <property type="entry name" value="Cortexin"/>
    <property type="match status" value="1"/>
</dbReference>
<reference evidence="6" key="1">
    <citation type="thesis" date="2021" institute="BYU ScholarsArchive" country="Provo, UT, USA">
        <title>Applications of and Algorithms for Genome Assembly and Genomic Analyses with an Emphasis on Marine Teleosts.</title>
        <authorList>
            <person name="Pickett B.D."/>
        </authorList>
    </citation>
    <scope>NUCLEOTIDE SEQUENCE</scope>
    <source>
        <strain evidence="6">HI-2016</strain>
    </source>
</reference>
<proteinExistence type="predicted"/>
<comment type="subcellular location">
    <subcellularLocation>
        <location evidence="1">Membrane</location>
        <topology evidence="1">Single-pass membrane protein</topology>
    </subcellularLocation>
</comment>
<dbReference type="PANTHER" id="PTHR16736:SF3">
    <property type="entry name" value="CORTEXIN-1"/>
    <property type="match status" value="1"/>
</dbReference>
<evidence type="ECO:0000256" key="5">
    <source>
        <dbReference type="SAM" id="Phobius"/>
    </source>
</evidence>
<dbReference type="AlphaFoldDB" id="A0A8T2PEX2"/>
<keyword evidence="4 5" id="KW-0472">Membrane</keyword>